<dbReference type="InterPro" id="IPR016032">
    <property type="entry name" value="Sig_transdc_resp-reg_C-effctor"/>
</dbReference>
<evidence type="ECO:0000256" key="2">
    <source>
        <dbReference type="ARBA" id="ARBA00023125"/>
    </source>
</evidence>
<dbReference type="OrthoDB" id="9774661at2"/>
<sequence length="253" mass="28078">MRAKLADLNARLLSGRSLDEQMDVAAEVAAELGFDALSYDYTAVPLDHVGEVLTPTVVSVRNTPADWEDLWCSEGYYQIDPVQHLAITSIAPFVWSYRPEDETVLQRHLDRRHAPVSGYLQDAQLGCGVTVPIHLPRGGLATLTGLRTHTSERDLAEARHFLSDFSLLAHSLQEAAYPLLLKEGANKAIRLTRRELECLRWAAEGLTAAEIAEQLNRSLATISLHLTSAMHKLGARNRVQAVARAVHYRLLDI</sequence>
<dbReference type="CDD" id="cd06170">
    <property type="entry name" value="LuxR_C_like"/>
    <property type="match status" value="1"/>
</dbReference>
<dbReference type="InterPro" id="IPR036388">
    <property type="entry name" value="WH-like_DNA-bd_sf"/>
</dbReference>
<evidence type="ECO:0000256" key="1">
    <source>
        <dbReference type="ARBA" id="ARBA00023015"/>
    </source>
</evidence>
<evidence type="ECO:0000256" key="3">
    <source>
        <dbReference type="ARBA" id="ARBA00023163"/>
    </source>
</evidence>
<keyword evidence="1" id="KW-0805">Transcription regulation</keyword>
<dbReference type="InterPro" id="IPR005143">
    <property type="entry name" value="TF_LuxR_autoind-bd_dom"/>
</dbReference>
<dbReference type="InterPro" id="IPR036693">
    <property type="entry name" value="TF_LuxR_autoind-bd_dom_sf"/>
</dbReference>
<evidence type="ECO:0000313" key="5">
    <source>
        <dbReference type="EMBL" id="SNS42069.1"/>
    </source>
</evidence>
<dbReference type="PROSITE" id="PS00622">
    <property type="entry name" value="HTH_LUXR_1"/>
    <property type="match status" value="1"/>
</dbReference>
<dbReference type="SMART" id="SM00421">
    <property type="entry name" value="HTH_LUXR"/>
    <property type="match status" value="1"/>
</dbReference>
<dbReference type="STRING" id="1215104.GCA_000730585_03536"/>
<dbReference type="Proteomes" id="UP000198407">
    <property type="component" value="Unassembled WGS sequence"/>
</dbReference>
<proteinExistence type="predicted"/>
<feature type="domain" description="HTH luxR-type" evidence="4">
    <location>
        <begin position="184"/>
        <end position="249"/>
    </location>
</feature>
<dbReference type="SUPFAM" id="SSF75516">
    <property type="entry name" value="Pheromone-binding domain of LuxR-like quorum-sensing transcription factors"/>
    <property type="match status" value="1"/>
</dbReference>
<dbReference type="PANTHER" id="PTHR44688:SF16">
    <property type="entry name" value="DNA-BINDING TRANSCRIPTIONAL ACTIVATOR DEVR_DOSR"/>
    <property type="match status" value="1"/>
</dbReference>
<dbReference type="RefSeq" id="WP_042123647.1">
    <property type="nucleotide sequence ID" value="NZ_FZOL01000007.1"/>
</dbReference>
<evidence type="ECO:0000259" key="4">
    <source>
        <dbReference type="PROSITE" id="PS50043"/>
    </source>
</evidence>
<dbReference type="Pfam" id="PF03472">
    <property type="entry name" value="Autoind_bind"/>
    <property type="match status" value="1"/>
</dbReference>
<dbReference type="PROSITE" id="PS50043">
    <property type="entry name" value="HTH_LUXR_2"/>
    <property type="match status" value="1"/>
</dbReference>
<keyword evidence="2" id="KW-0238">DNA-binding</keyword>
<reference evidence="6" key="1">
    <citation type="submission" date="2017-06" db="EMBL/GenBank/DDBJ databases">
        <authorList>
            <person name="Varghese N."/>
            <person name="Submissions S."/>
        </authorList>
    </citation>
    <scope>NUCLEOTIDE SEQUENCE [LARGE SCALE GENOMIC DNA]</scope>
    <source>
        <strain evidence="6">DSM 22348</strain>
    </source>
</reference>
<name>A0A239EC38_9PSED</name>
<dbReference type="InterPro" id="IPR000792">
    <property type="entry name" value="Tscrpt_reg_LuxR_C"/>
</dbReference>
<protein>
    <submittedName>
        <fullName evidence="5">LuxR family transcriptional regulator</fullName>
    </submittedName>
</protein>
<accession>A0A239EC38</accession>
<organism evidence="5 6">
    <name type="scientific">Pseudomonas japonica</name>
    <dbReference type="NCBI Taxonomy" id="256466"/>
    <lineage>
        <taxon>Bacteria</taxon>
        <taxon>Pseudomonadati</taxon>
        <taxon>Pseudomonadota</taxon>
        <taxon>Gammaproteobacteria</taxon>
        <taxon>Pseudomonadales</taxon>
        <taxon>Pseudomonadaceae</taxon>
        <taxon>Pseudomonas</taxon>
    </lineage>
</organism>
<keyword evidence="3" id="KW-0804">Transcription</keyword>
<dbReference type="AlphaFoldDB" id="A0A239EC38"/>
<dbReference type="SUPFAM" id="SSF46894">
    <property type="entry name" value="C-terminal effector domain of the bipartite response regulators"/>
    <property type="match status" value="1"/>
</dbReference>
<dbReference type="Gene3D" id="3.30.450.80">
    <property type="entry name" value="Transcription factor LuxR-like, autoinducer-binding domain"/>
    <property type="match status" value="1"/>
</dbReference>
<gene>
    <name evidence="5" type="ORF">SAMN05444352_107200</name>
</gene>
<dbReference type="PRINTS" id="PR00038">
    <property type="entry name" value="HTHLUXR"/>
</dbReference>
<evidence type="ECO:0000313" key="6">
    <source>
        <dbReference type="Proteomes" id="UP000198407"/>
    </source>
</evidence>
<dbReference type="Pfam" id="PF00196">
    <property type="entry name" value="GerE"/>
    <property type="match status" value="1"/>
</dbReference>
<dbReference type="EMBL" id="FZOL01000007">
    <property type="protein sequence ID" value="SNS42069.1"/>
    <property type="molecule type" value="Genomic_DNA"/>
</dbReference>
<keyword evidence="6" id="KW-1185">Reference proteome</keyword>
<dbReference type="Gene3D" id="1.10.10.10">
    <property type="entry name" value="Winged helix-like DNA-binding domain superfamily/Winged helix DNA-binding domain"/>
    <property type="match status" value="1"/>
</dbReference>
<dbReference type="PANTHER" id="PTHR44688">
    <property type="entry name" value="DNA-BINDING TRANSCRIPTIONAL ACTIVATOR DEVR_DOSR"/>
    <property type="match status" value="1"/>
</dbReference>
<dbReference type="GO" id="GO:0003677">
    <property type="term" value="F:DNA binding"/>
    <property type="evidence" value="ECO:0007669"/>
    <property type="project" value="UniProtKB-KW"/>
</dbReference>
<dbReference type="GO" id="GO:0006355">
    <property type="term" value="P:regulation of DNA-templated transcription"/>
    <property type="evidence" value="ECO:0007669"/>
    <property type="project" value="InterPro"/>
</dbReference>